<keyword evidence="1" id="KW-1133">Transmembrane helix</keyword>
<evidence type="ECO:0000313" key="2">
    <source>
        <dbReference type="EMBL" id="VYT73675.1"/>
    </source>
</evidence>
<gene>
    <name evidence="2" type="ORF">SSLFYP27_00511</name>
</gene>
<dbReference type="RefSeq" id="WP_156666460.1">
    <property type="nucleotide sequence ID" value="NZ_CACRUO010000015.1"/>
</dbReference>
<feature type="transmembrane region" description="Helical" evidence="1">
    <location>
        <begin position="15"/>
        <end position="32"/>
    </location>
</feature>
<reference evidence="2" key="1">
    <citation type="submission" date="2019-11" db="EMBL/GenBank/DDBJ databases">
        <authorList>
            <person name="Feng L."/>
        </authorList>
    </citation>
    <scope>NUCLEOTIDE SEQUENCE</scope>
    <source>
        <strain evidence="2">SsimulansLFYP27</strain>
    </source>
</reference>
<dbReference type="AlphaFoldDB" id="A0A6N2Z2P7"/>
<organism evidence="2">
    <name type="scientific">Staphylococcus simulans</name>
    <dbReference type="NCBI Taxonomy" id="1286"/>
    <lineage>
        <taxon>Bacteria</taxon>
        <taxon>Bacillati</taxon>
        <taxon>Bacillota</taxon>
        <taxon>Bacilli</taxon>
        <taxon>Bacillales</taxon>
        <taxon>Staphylococcaceae</taxon>
        <taxon>Staphylococcus</taxon>
    </lineage>
</organism>
<sequence length="72" mass="7881">MPTTDGLKEWFLGEAQNIFVICFIIAMVYALWKRSLALGVTFIVVGAVIGIFVFAPEAMQSLAEALRGQLGF</sequence>
<keyword evidence="1" id="KW-0812">Transmembrane</keyword>
<dbReference type="EMBL" id="CACRUO010000015">
    <property type="protein sequence ID" value="VYT73675.1"/>
    <property type="molecule type" value="Genomic_DNA"/>
</dbReference>
<name>A0A6N2Z2P7_STASI</name>
<accession>A0A6N2Z2P7</accession>
<keyword evidence="1" id="KW-0472">Membrane</keyword>
<evidence type="ECO:0000256" key="1">
    <source>
        <dbReference type="SAM" id="Phobius"/>
    </source>
</evidence>
<protein>
    <submittedName>
        <fullName evidence="2">Uncharacterized protein</fullName>
    </submittedName>
</protein>
<feature type="transmembrane region" description="Helical" evidence="1">
    <location>
        <begin position="37"/>
        <end position="55"/>
    </location>
</feature>
<proteinExistence type="predicted"/>